<gene>
    <name evidence="4" type="primary">ybiB</name>
    <name evidence="4" type="ORF">ABDJ40_09805</name>
</gene>
<dbReference type="InterPro" id="IPR017459">
    <property type="entry name" value="Glycosyl_Trfase_fam3_N_dom"/>
</dbReference>
<proteinExistence type="predicted"/>
<dbReference type="Pfam" id="PF02885">
    <property type="entry name" value="Glycos_trans_3N"/>
    <property type="match status" value="1"/>
</dbReference>
<dbReference type="EMBL" id="JBDPZC010000003">
    <property type="protein sequence ID" value="MEO3713057.1"/>
    <property type="molecule type" value="Genomic_DNA"/>
</dbReference>
<dbReference type="InterPro" id="IPR036320">
    <property type="entry name" value="Glycosyl_Trfase_fam3_N_dom_sf"/>
</dbReference>
<accession>A0ABV0GDC6</accession>
<dbReference type="InterPro" id="IPR035902">
    <property type="entry name" value="Nuc_phospho_transferase"/>
</dbReference>
<dbReference type="RefSeq" id="WP_347609143.1">
    <property type="nucleotide sequence ID" value="NZ_JBDPZC010000003.1"/>
</dbReference>
<keyword evidence="1" id="KW-0328">Glycosyltransferase</keyword>
<dbReference type="SUPFAM" id="SSF47648">
    <property type="entry name" value="Nucleoside phosphorylase/phosphoribosyltransferase N-terminal domain"/>
    <property type="match status" value="1"/>
</dbReference>
<keyword evidence="5" id="KW-1185">Reference proteome</keyword>
<evidence type="ECO:0000256" key="1">
    <source>
        <dbReference type="ARBA" id="ARBA00022676"/>
    </source>
</evidence>
<dbReference type="Gene3D" id="3.40.1030.10">
    <property type="entry name" value="Nucleoside phosphorylase/phosphoribosyltransferase catalytic domain"/>
    <property type="match status" value="1"/>
</dbReference>
<organism evidence="4 5">
    <name type="scientific">Roseateles flavus</name>
    <dbReference type="NCBI Taxonomy" id="3149041"/>
    <lineage>
        <taxon>Bacteria</taxon>
        <taxon>Pseudomonadati</taxon>
        <taxon>Pseudomonadota</taxon>
        <taxon>Betaproteobacteria</taxon>
        <taxon>Burkholderiales</taxon>
        <taxon>Sphaerotilaceae</taxon>
        <taxon>Roseateles</taxon>
    </lineage>
</organism>
<evidence type="ECO:0000313" key="5">
    <source>
        <dbReference type="Proteomes" id="UP001462640"/>
    </source>
</evidence>
<sequence>MAGYGALIKEVGRGARGARSLDRPQAAALYGDMLDGRVPDMELGALLIALRIKGESCDELLGFHDALQARTARIEPPAGPRLVLLPALNGARKLANLMPLVALLLARRGVPVLIHGRHDFDSRENSFDLLRALGLEQATDLAAALAAGRPAVAPLDLLCPGLDALMALRPRLGVRNSAHIMAKLLDPAPGRSLRVVAVTHPEYLDSMSEALPALCRDSGGQALLMRACEGEAHAHLRRKAWMRRFGPDGSSELQTGDDDLNQPLLELPGIDDNAALIQDFLSGRRPLPARIEEQVEALDALARA</sequence>
<protein>
    <submittedName>
        <fullName evidence="4">DNA-binding protein YbiB</fullName>
    </submittedName>
</protein>
<dbReference type="PANTHER" id="PTHR43285">
    <property type="entry name" value="ANTHRANILATE PHOSPHORIBOSYLTRANSFERASE"/>
    <property type="match status" value="1"/>
</dbReference>
<dbReference type="SUPFAM" id="SSF52418">
    <property type="entry name" value="Nucleoside phosphorylase/phosphoribosyltransferase catalytic domain"/>
    <property type="match status" value="1"/>
</dbReference>
<evidence type="ECO:0000256" key="2">
    <source>
        <dbReference type="ARBA" id="ARBA00022679"/>
    </source>
</evidence>
<keyword evidence="2" id="KW-0808">Transferase</keyword>
<name>A0ABV0GDC6_9BURK</name>
<comment type="caution">
    <text evidence="4">The sequence shown here is derived from an EMBL/GenBank/DDBJ whole genome shotgun (WGS) entry which is preliminary data.</text>
</comment>
<dbReference type="NCBIfam" id="NF006005">
    <property type="entry name" value="PRK08136.1"/>
    <property type="match status" value="1"/>
</dbReference>
<dbReference type="Gene3D" id="1.20.970.10">
    <property type="entry name" value="Transferase, Pyrimidine Nucleoside Phosphorylase, Chain C"/>
    <property type="match status" value="1"/>
</dbReference>
<keyword evidence="4" id="KW-0238">DNA-binding</keyword>
<feature type="domain" description="Glycosyl transferase family 3 N-terminal" evidence="3">
    <location>
        <begin position="7"/>
        <end position="69"/>
    </location>
</feature>
<evidence type="ECO:0000259" key="3">
    <source>
        <dbReference type="Pfam" id="PF02885"/>
    </source>
</evidence>
<dbReference type="PANTHER" id="PTHR43285:SF4">
    <property type="entry name" value="TRANSFERASE"/>
    <property type="match status" value="1"/>
</dbReference>
<evidence type="ECO:0000313" key="4">
    <source>
        <dbReference type="EMBL" id="MEO3713057.1"/>
    </source>
</evidence>
<reference evidence="4 5" key="1">
    <citation type="submission" date="2024-05" db="EMBL/GenBank/DDBJ databases">
        <title>Roseateles sp. 2.12 16S ribosomal RNA gene Genome sequencing and assembly.</title>
        <authorList>
            <person name="Woo H."/>
        </authorList>
    </citation>
    <scope>NUCLEOTIDE SEQUENCE [LARGE SCALE GENOMIC DNA]</scope>
    <source>
        <strain evidence="4 5">2.12</strain>
    </source>
</reference>
<dbReference type="GO" id="GO:0003677">
    <property type="term" value="F:DNA binding"/>
    <property type="evidence" value="ECO:0007669"/>
    <property type="project" value="UniProtKB-KW"/>
</dbReference>
<dbReference type="Proteomes" id="UP001462640">
    <property type="component" value="Unassembled WGS sequence"/>
</dbReference>
<dbReference type="InterPro" id="IPR005940">
    <property type="entry name" value="Anthranilate_Pribosyl_Tfrase"/>
</dbReference>